<keyword evidence="8" id="KW-0130">Cell adhesion</keyword>
<dbReference type="PRINTS" id="PR00205">
    <property type="entry name" value="CADHERIN"/>
</dbReference>
<dbReference type="SMART" id="SM00112">
    <property type="entry name" value="CA"/>
    <property type="match status" value="34"/>
</dbReference>
<evidence type="ECO:0000256" key="7">
    <source>
        <dbReference type="ARBA" id="ARBA00022837"/>
    </source>
</evidence>
<keyword evidence="3" id="KW-1003">Cell membrane</keyword>
<feature type="domain" description="Cadherin" evidence="14">
    <location>
        <begin position="2305"/>
        <end position="2409"/>
    </location>
</feature>
<evidence type="ECO:0000256" key="1">
    <source>
        <dbReference type="ARBA" id="ARBA00003436"/>
    </source>
</evidence>
<dbReference type="Gene3D" id="2.60.40.60">
    <property type="entry name" value="Cadherins"/>
    <property type="match status" value="34"/>
</dbReference>
<dbReference type="FunFam" id="2.60.40.60:FF:000007">
    <property type="entry name" value="Protocadherin alpha 2"/>
    <property type="match status" value="3"/>
</dbReference>
<evidence type="ECO:0000256" key="9">
    <source>
        <dbReference type="ARBA" id="ARBA00022989"/>
    </source>
</evidence>
<evidence type="ECO:0000259" key="14">
    <source>
        <dbReference type="PROSITE" id="PS50268"/>
    </source>
</evidence>
<feature type="domain" description="Cadherin" evidence="14">
    <location>
        <begin position="3479"/>
        <end position="3588"/>
    </location>
</feature>
<feature type="domain" description="Cadherin" evidence="14">
    <location>
        <begin position="1988"/>
        <end position="2092"/>
    </location>
</feature>
<sequence length="3692" mass="402969">MELAGTRPGATEHPRFRTPMFWLLLLSLLLLLLPGPAASQLRYSVPEEQTPGALVGNVARALGLELRRLGPGCLRINHLGAPSPRYLELDLTSGALFVNERIDREALCEQRPRCLLSLEVLAHSPVAVSAVEVEVLDINDNSPRFPRPDYQLQVSESVAPGARFHIESAQDPDVGTNSVQTYELSPSEHFELDLKPLQENSKVLELVLRKGLDREQAVLHHLVLTAVDGGSPARSGTAQISVLVLDTNDNSPAFDQSTYRVQLREDAPPGTLVVKLNASDPDEGSNGELTYSLSSYTSDRERQLFSIDASTGEVRVSGELDYEEASSYQIYVQATDRGPVPMVGHCKVLVDIVDVNDNAPEVVLTDLYSPVPEDAAPNTVVALLSVNDQDSDPALDLDVGPNSLQRYNLNENEHFDLTEKQTPDGRKYPELILKHSLDREEQNFHHLVLTAVDGGDPPQSGTTQIQIQVTDANDNPPVFSQDVYRVSLQEGVPPGFLVLQLTATDQDEGVNAEIIYSFHNVDEQVERFFNLDRRTGEITTKDDFDFEIASSYTLTIEAKDPGDLAAHCSVQVEILDENDCAPEVIVTSIFTPLPEDSPPGTVIALIKTRDRDSGENGEVYCQILGKTEFILKSYSKNYYKLVTDRTLDREEIPEYNVTIMATDRGKQPLSSSISITLRLADVNDNAPVFHQASYVVHVAENNPPGASIAQVSASDPDLGPNGHVSYSIVASDLEPRALSSYVSVSAQSGVLVLERALDREREAIHRLVLTAVDGGDPVRSGVARILVTVLDANDNAPVFTQSVYRVSVPENLPVGTPVLSVNARDQDEGAHAEVTYSFVRITEKISKTFCLNVLTGEISTSANLDYEDSSFYELDVEARDRPGLQDRAKVLISILDVNDNVPEVVVTSGSRSVAESTLPGTVIVLFQVYDRDSGLNGLVTCSISRSLPFELEKSVDNYYRLVTNTVLDREQVSSYNITVTATDQGIPSLSTEMLISLNVADINDNPPVFPHTSYSVYIPENNPRGASIFSVTAHDPDSHENAQVTYSLAEDTVQGGPLSSYISINSDTGVLYALHSFDCEQFRDLQLRVIASDSGDPPLSSNVSLSIFIEDVNDHTPKFMQNSFELQISESTKPGARFILGSAHDADIGTNSLQNYQLSPDDHFSLVIKEKLDGSKYPELVLKTPLDREEQTSYHLTLMALDFGDPPLSSTAQIQVLVTDANDNPPVFSQELYRVELPENVLPGTTVLRVMATDQDEGVNAEITFSFTEAGQITQFDLNSNTGEITLLNALDFEEVKEYSIVLEAKDGGGMIAQCTVEIEVLDINDNVPEVIFQSLPDLIMEDTKLGTHIALLKIRDKDSGHNGEVICKLEGDVPFKILNTSRNTYKLVTDGVLDREQTPEYNITITATDRGKPPLSSSSSITLHIGDVNDNMPVFERASYVVHVAENSPPGTSITQVRALDPDLGLNGHVSYSIVASDLEPRALSSYVSVSAQSGVVFAQRAFDHEQLRAFELTLQARDHGSPALSANVSLRVLVGDRNDNAPRVLYPALGPDGSALFDTVPRAAQPGYLVTKVVAVDADSGHNAWLSYHVLQASEPGLFSVGLRTGEVRTARALGDRDAARQRLLYNVTITATDKGKPPLSTSTSVTLHITDVNDNAPVFHQTSYVVHVAENNPPGASIAQVSASDPDLGPNSHISYSIVASDLEPRALTQLFALNPRSGSLVTAGRIDREELCAQSARCLVNFKVLVEDRVQLHGIEIEVTDINDNNPKFQVENLEVKINEIALPGTRYPLPGAVDPDVGLNSLQSYQLSPNHHFSLDVQTGDDGTISPELVLESALDREEEAAHRLVLVASDGGEPRRSSTVHIRVTVLDTNDNAPVFAQPIYRVKVPENVPPGTRLLTVSASDPDEGTNGEVAYKFWKISEKQSPLFQLNENTGEISTAKSLDYEECAFYDMEIQAEDGGALKDRTKVLISVEDVNDNRPEVTITSLFSPVREDAPQGTVIVLFNAHDRDSGKNGQVVCSIKEILPFQLEKSVEDYYRLLTVRNLDREKTSEYNITVTATDRGTPSLSTEIHITLHVVDVNDNPPSFSQTSYSVYLPENNLRGTSIFSVTAHDPDSNENARVVYSLAEDTIQGTPLSSYVSINSNTDGALDREQTLEYSVTITATDRGKPPLSSSTTITLHITDINDNAPVFHQAFYVVHVAENNPPGTSIAQVSASDPDLGPNGHVSYSILASDLEPRALRVNGVKYPELVLEHALDREEEAMHHLVLTAVDGGDPLRSGTVLISVTVFDTNDNAPVFSLSEYRVSVPENLPVGAQLLTVTATDRDEGANGEVTYSFRKLPDTQLLKFQLNKNTGEIKLSENLDYEETGFYEIEIQAEDGGAYLATSKVLITVEDVNDNSPEVTITSLFSPLMEDSPLGTVIALLNVHDLDSGQNGQVTCSILRNLPFKLEKSIDSYYRLVTHKVLDREQVSSYNITVRATDGGSPPLSTEIHFTLQVADINDNPPTFSHISYFTYIPENNPRGASIFSMTALDPDSEENARVIYSLAEDTIQGAPLSSYVSINSDTGVLYALRSFDFEQFHDLQMQVTATDSGDPPLSSNVSLSIFVLDQNDNAPEILYPALPTDGTGTILESAKDPDINMNSLSKYQLSPNEYFSLVVKDNPEGGKYPELVLKKTLDRETQSAHHLVLTALDSGDPPRSGTVQIRILVVDANDNPPVFSQDVYKVSLREDVPPGTFVLRVSATDQDEGVNAEITYSFLGVADTARHVFSLDSATGNIITHQPLDYEDVKRYAMDVEAKDRGSLSTQCKVIIEVLDENDNSPEIIITSLSDQILEDSRPGMVVGLFKTRDQDSKENGEVTCILSRDIPFKIHSFSNNYYKLVTDGALDREQTPEYNVTITATDRGKPPLSSSATITLRITDVNDNAPVFHQASYVVHLAENNLPGTSIAQVSASDPDLGPNGHVSYSILASDLEPRALSSYVSVNAQSGMVFAQRAFDHEQLRAFELTLQARDHGSPALSANVSLRVLVGDRNDNAPRVLYPALGPDGSALFDMVPRAAQPGYLVTKVVAVDADSGHNAWLSYHVLQASEPGLFSVGLRTGEVRTARALGDRDAARQRLLVAVRDGGQPPLSATATLHLVEIMDINDNAPSFREEEVEIKVSEHATPGSRFPLPNARDPDVGMNSLQRYQLNPNNYFSLQVRGTTDGAKNPELVLEGSLDREKEAAHHLLLTALDGGDPIRQGTVSIRVVVLDVNDHIPKFTQSVYRVSVPENLSSGTRVLMVNATDPDEGINGEVVYSFLNMESKASEIFQLDSQSGEVLIQGSLDFEKHRFYEMEIQGQDGGGLSTTAKMLVTVVDVNDNAPEITITSSTNSVLENSPPGTVIALLNVQDQDSGENGQVSCFIPNNMPFKLEKTYGNYYKLITNRALDREQVQSYNITLTATDRGSPPLSTETHISLNVADDNDNPPTFAHSSYSAYIPENNPRGASFFSVTALDRDSKENARVTYSLAEDTLQGAPLSSYISINSDTGILYALRSFDYEQFHELQLWVTAHDSGNPPLSSNVSLSIFVLDQNDNAPEILYPAVPTDGSMGVELAPRSAEPGYLVTKVVAVDRDSGQNAWLSYRLLKASEPGLFAVGLHTGEVRTARALLDRDALKQSLVVAVQDHGQPPLSATVTLTVAVAE</sequence>
<feature type="domain" description="Cadherin" evidence="14">
    <location>
        <begin position="2093"/>
        <end position="2197"/>
    </location>
</feature>
<dbReference type="SUPFAM" id="SSF49313">
    <property type="entry name" value="Cadherin-like"/>
    <property type="match status" value="34"/>
</dbReference>
<comment type="subcellular location">
    <subcellularLocation>
        <location evidence="2">Cell membrane</location>
        <topology evidence="2">Single-pass type I membrane protein</topology>
    </subcellularLocation>
</comment>
<feature type="domain" description="Cadherin" evidence="14">
    <location>
        <begin position="1774"/>
        <end position="1882"/>
    </location>
</feature>
<dbReference type="PROSITE" id="PS50268">
    <property type="entry name" value="CADHERIN_2"/>
    <property type="match status" value="34"/>
</dbReference>
<dbReference type="FunFam" id="2.60.40.60:FF:000129">
    <property type="entry name" value="protocadherin alpha-C2 isoform X1"/>
    <property type="match status" value="7"/>
</dbReference>
<feature type="domain" description="Cadherin" evidence="14">
    <location>
        <begin position="146"/>
        <end position="254"/>
    </location>
</feature>
<dbReference type="FunFam" id="2.60.40.60:FF:000006">
    <property type="entry name" value="Protocadherin alpha 2"/>
    <property type="match status" value="1"/>
</dbReference>
<feature type="domain" description="Cadherin" evidence="14">
    <location>
        <begin position="2410"/>
        <end position="2514"/>
    </location>
</feature>
<dbReference type="InterPro" id="IPR020894">
    <property type="entry name" value="Cadherin_CS"/>
</dbReference>
<dbReference type="GO" id="GO:0007156">
    <property type="term" value="P:homophilic cell adhesion via plasma membrane adhesion molecules"/>
    <property type="evidence" value="ECO:0007669"/>
    <property type="project" value="InterPro"/>
</dbReference>
<feature type="domain" description="Cadherin" evidence="14">
    <location>
        <begin position="593"/>
        <end position="689"/>
    </location>
</feature>
<feature type="domain" description="Cadherin" evidence="14">
    <location>
        <begin position="480"/>
        <end position="584"/>
    </location>
</feature>
<comment type="function">
    <text evidence="1">Potential calcium-dependent cell-adhesion protein. May be involved in the establishment and maintenance of specific neuronal connections in the brain.</text>
</comment>
<feature type="domain" description="Cadherin" evidence="14">
    <location>
        <begin position="2832"/>
        <end position="2936"/>
    </location>
</feature>
<feature type="domain" description="Cadherin" evidence="14">
    <location>
        <begin position="1340"/>
        <end position="1436"/>
    </location>
</feature>
<dbReference type="FunFam" id="2.60.40.60:FF:000018">
    <property type="entry name" value="Protocadherin gamma c3"/>
    <property type="match status" value="3"/>
</dbReference>
<evidence type="ECO:0000256" key="10">
    <source>
        <dbReference type="ARBA" id="ARBA00023136"/>
    </source>
</evidence>
<dbReference type="PANTHER" id="PTHR24028">
    <property type="entry name" value="CADHERIN-87A"/>
    <property type="match status" value="1"/>
</dbReference>
<dbReference type="Pfam" id="PF00028">
    <property type="entry name" value="Cadherin"/>
    <property type="match status" value="32"/>
</dbReference>
<evidence type="ECO:0000256" key="4">
    <source>
        <dbReference type="ARBA" id="ARBA00022692"/>
    </source>
</evidence>
<feature type="domain" description="Cadherin" evidence="14">
    <location>
        <begin position="255"/>
        <end position="362"/>
    </location>
</feature>
<evidence type="ECO:0000256" key="3">
    <source>
        <dbReference type="ARBA" id="ARBA00022475"/>
    </source>
</evidence>
<feature type="signal peptide" evidence="13">
    <location>
        <begin position="1"/>
        <end position="39"/>
    </location>
</feature>
<dbReference type="FunFam" id="2.60.40.60:FF:000092">
    <property type="entry name" value="Protocadherin 8"/>
    <property type="match status" value="1"/>
</dbReference>
<feature type="non-terminal residue" evidence="15">
    <location>
        <position position="3692"/>
    </location>
</feature>
<keyword evidence="11" id="KW-0325">Glycoprotein</keyword>
<keyword evidence="6" id="KW-0677">Repeat</keyword>
<name>A0A484GLU0_SOUCH</name>
<feature type="domain" description="Cadherin" evidence="14">
    <location>
        <begin position="3269"/>
        <end position="3373"/>
    </location>
</feature>
<feature type="domain" description="Cadherin" evidence="14">
    <location>
        <begin position="2515"/>
        <end position="2624"/>
    </location>
</feature>
<dbReference type="InterPro" id="IPR013164">
    <property type="entry name" value="Cadherin_N"/>
</dbReference>
<feature type="domain" description="Cadherin" evidence="14">
    <location>
        <begin position="1120"/>
        <end position="1228"/>
    </location>
</feature>
<keyword evidence="5 13" id="KW-0732">Signal</keyword>
<evidence type="ECO:0000256" key="6">
    <source>
        <dbReference type="ARBA" id="ARBA00022737"/>
    </source>
</evidence>
<dbReference type="CDD" id="cd11304">
    <property type="entry name" value="Cadherin_repeat"/>
    <property type="match status" value="34"/>
</dbReference>
<keyword evidence="9" id="KW-1133">Transmembrane helix</keyword>
<evidence type="ECO:0000313" key="16">
    <source>
        <dbReference type="Proteomes" id="UP000295264"/>
    </source>
</evidence>
<evidence type="ECO:0000313" key="15">
    <source>
        <dbReference type="EMBL" id="TEA36468.1"/>
    </source>
</evidence>
<keyword evidence="7 12" id="KW-0106">Calcium</keyword>
<feature type="domain" description="Cadherin" evidence="14">
    <location>
        <begin position="1437"/>
        <end position="1546"/>
    </location>
</feature>
<feature type="domain" description="Cadherin" evidence="14">
    <location>
        <begin position="1663"/>
        <end position="1773"/>
    </location>
</feature>
<feature type="domain" description="Cadherin" evidence="14">
    <location>
        <begin position="37"/>
        <end position="145"/>
    </location>
</feature>
<feature type="domain" description="Cadherin" evidence="14">
    <location>
        <begin position="3374"/>
        <end position="3478"/>
    </location>
</feature>
<feature type="domain" description="Cadherin" evidence="14">
    <location>
        <begin position="2937"/>
        <end position="3046"/>
    </location>
</feature>
<feature type="domain" description="Cadherin" evidence="14">
    <location>
        <begin position="3062"/>
        <end position="3159"/>
    </location>
</feature>
<feature type="domain" description="Cadherin" evidence="14">
    <location>
        <begin position="800"/>
        <end position="904"/>
    </location>
</feature>
<feature type="domain" description="Cadherin" evidence="14">
    <location>
        <begin position="1883"/>
        <end position="1987"/>
    </location>
</feature>
<accession>A0A484GLU0</accession>
<feature type="chain" id="PRO_5019794621" description="Cadherin domain-containing protein" evidence="13">
    <location>
        <begin position="40"/>
        <end position="3692"/>
    </location>
</feature>
<dbReference type="FunFam" id="2.60.40.60:FF:000001">
    <property type="entry name" value="Protocadherin alpha 2"/>
    <property type="match status" value="6"/>
</dbReference>
<feature type="domain" description="Cadherin" evidence="14">
    <location>
        <begin position="3160"/>
        <end position="3268"/>
    </location>
</feature>
<dbReference type="FunFam" id="2.60.40.60:FF:000094">
    <property type="entry name" value="protocadherin gamma-C4 isoform X2"/>
    <property type="match status" value="2"/>
</dbReference>
<evidence type="ECO:0000256" key="12">
    <source>
        <dbReference type="PROSITE-ProRule" id="PRU00043"/>
    </source>
</evidence>
<evidence type="ECO:0000256" key="8">
    <source>
        <dbReference type="ARBA" id="ARBA00022889"/>
    </source>
</evidence>
<feature type="domain" description="Cadherin" evidence="14">
    <location>
        <begin position="1229"/>
        <end position="1331"/>
    </location>
</feature>
<reference evidence="15 16" key="1">
    <citation type="journal article" date="2018" name="Genomics">
        <title>Molecular footprints of inshore aquatic adaptation in Indo-Pacific humpback dolphin (Sousa chinensis).</title>
        <authorList>
            <person name="Ming Y."/>
            <person name="Jian J."/>
            <person name="Yu F."/>
            <person name="Yu X."/>
            <person name="Wang J."/>
            <person name="Liu W."/>
        </authorList>
    </citation>
    <scope>NUCLEOTIDE SEQUENCE [LARGE SCALE GENOMIC DNA]</scope>
    <source>
        <strain evidence="15">MY-2018</strain>
        <tissue evidence="15">Skin</tissue>
    </source>
</reference>
<dbReference type="InterPro" id="IPR002126">
    <property type="entry name" value="Cadherin-like_dom"/>
</dbReference>
<dbReference type="GO" id="GO:0005886">
    <property type="term" value="C:plasma membrane"/>
    <property type="evidence" value="ECO:0007669"/>
    <property type="project" value="UniProtKB-SubCell"/>
</dbReference>
<evidence type="ECO:0000256" key="13">
    <source>
        <dbReference type="SAM" id="SignalP"/>
    </source>
</evidence>
<dbReference type="InterPro" id="IPR015919">
    <property type="entry name" value="Cadherin-like_sf"/>
</dbReference>
<feature type="domain" description="Cadherin" evidence="14">
    <location>
        <begin position="1010"/>
        <end position="1119"/>
    </location>
</feature>
<evidence type="ECO:0000256" key="11">
    <source>
        <dbReference type="ARBA" id="ARBA00023180"/>
    </source>
</evidence>
<dbReference type="InterPro" id="IPR050174">
    <property type="entry name" value="Protocadherin/Cadherin-CA"/>
</dbReference>
<organism evidence="15 16">
    <name type="scientific">Sousa chinensis</name>
    <name type="common">Indo-pacific humpbacked dolphin</name>
    <name type="synonym">Steno chinensis</name>
    <dbReference type="NCBI Taxonomy" id="103600"/>
    <lineage>
        <taxon>Eukaryota</taxon>
        <taxon>Metazoa</taxon>
        <taxon>Chordata</taxon>
        <taxon>Craniata</taxon>
        <taxon>Vertebrata</taxon>
        <taxon>Euteleostomi</taxon>
        <taxon>Mammalia</taxon>
        <taxon>Eutheria</taxon>
        <taxon>Laurasiatheria</taxon>
        <taxon>Artiodactyla</taxon>
        <taxon>Whippomorpha</taxon>
        <taxon>Cetacea</taxon>
        <taxon>Odontoceti</taxon>
        <taxon>Delphinidae</taxon>
        <taxon>Sousa</taxon>
    </lineage>
</organism>
<feature type="domain" description="Cadherin" evidence="14">
    <location>
        <begin position="2640"/>
        <end position="2726"/>
    </location>
</feature>
<feature type="domain" description="Cadherin" evidence="14">
    <location>
        <begin position="1561"/>
        <end position="1662"/>
    </location>
</feature>
<dbReference type="FunFam" id="2.60.40.60:FF:000002">
    <property type="entry name" value="Protocadherin alpha 2"/>
    <property type="match status" value="8"/>
</dbReference>
<keyword evidence="4" id="KW-0812">Transmembrane</keyword>
<keyword evidence="16" id="KW-1185">Reference proteome</keyword>
<feature type="domain" description="Cadherin" evidence="14">
    <location>
        <begin position="912"/>
        <end position="1009"/>
    </location>
</feature>
<dbReference type="EMBL" id="QWLN02006127">
    <property type="protein sequence ID" value="TEA36468.1"/>
    <property type="molecule type" value="Genomic_DNA"/>
</dbReference>
<comment type="caution">
    <text evidence="15">The sequence shown here is derived from an EMBL/GenBank/DDBJ whole genome shotgun (WGS) entry which is preliminary data.</text>
</comment>
<dbReference type="PROSITE" id="PS00232">
    <property type="entry name" value="CADHERIN_1"/>
    <property type="match status" value="22"/>
</dbReference>
<feature type="domain" description="Cadherin" evidence="14">
    <location>
        <begin position="371"/>
        <end position="479"/>
    </location>
</feature>
<dbReference type="Pfam" id="PF08266">
    <property type="entry name" value="Cadherin_2"/>
    <property type="match status" value="1"/>
</dbReference>
<dbReference type="PANTHER" id="PTHR24028:SF84">
    <property type="entry name" value="PROTOCADHERIN GAMMA-A11"/>
    <property type="match status" value="1"/>
</dbReference>
<dbReference type="Proteomes" id="UP000295264">
    <property type="component" value="Unassembled WGS sequence"/>
</dbReference>
<gene>
    <name evidence="15" type="ORF">DBR06_SOUSAS10810064</name>
</gene>
<feature type="domain" description="Cadherin" evidence="14">
    <location>
        <begin position="2198"/>
        <end position="2304"/>
    </location>
</feature>
<protein>
    <recommendedName>
        <fullName evidence="14">Cadherin domain-containing protein</fullName>
    </recommendedName>
</protein>
<feature type="domain" description="Cadherin" evidence="14">
    <location>
        <begin position="2727"/>
        <end position="2831"/>
    </location>
</feature>
<dbReference type="GO" id="GO:0005509">
    <property type="term" value="F:calcium ion binding"/>
    <property type="evidence" value="ECO:0007669"/>
    <property type="project" value="UniProtKB-UniRule"/>
</dbReference>
<feature type="domain" description="Cadherin" evidence="14">
    <location>
        <begin position="690"/>
        <end position="799"/>
    </location>
</feature>
<feature type="domain" description="Cadherin" evidence="14">
    <location>
        <begin position="3605"/>
        <end position="3692"/>
    </location>
</feature>
<keyword evidence="10" id="KW-0472">Membrane</keyword>
<evidence type="ECO:0000256" key="2">
    <source>
        <dbReference type="ARBA" id="ARBA00004251"/>
    </source>
</evidence>
<dbReference type="FunFam" id="2.60.40.60:FF:000004">
    <property type="entry name" value="Protocadherin 1 gamma 2"/>
    <property type="match status" value="3"/>
</dbReference>
<evidence type="ECO:0000256" key="5">
    <source>
        <dbReference type="ARBA" id="ARBA00022729"/>
    </source>
</evidence>
<proteinExistence type="predicted"/>